<evidence type="ECO:0000256" key="2">
    <source>
        <dbReference type="SAM" id="SignalP"/>
    </source>
</evidence>
<evidence type="ECO:0000313" key="3">
    <source>
        <dbReference type="EMBL" id="AQU69927.1"/>
    </source>
</evidence>
<gene>
    <name evidence="3" type="ORF">BBN63_30820</name>
</gene>
<sequence length="160" mass="16504">MLSALLLGVVTLVSPVPASALGTTGAAAASTGAAAAAPVQRSLPQQADRPTRSERSERSRDFRRDSPRAAHSYAGAPTRAASTGLRTPEHTRQQHAPQPDTGVLPITTGLPLPRAVVDCGVRPGFPTPAVRPSGLPDVRGPPSGSSRAHCPVHASTHRPR</sequence>
<accession>A0A1U9R0H3</accession>
<feature type="chain" id="PRO_5010709089" description="Secreted protein" evidence="2">
    <location>
        <begin position="21"/>
        <end position="160"/>
    </location>
</feature>
<protein>
    <recommendedName>
        <fullName evidence="5">Secreted protein</fullName>
    </recommendedName>
</protein>
<dbReference type="Proteomes" id="UP000189677">
    <property type="component" value="Chromosome"/>
</dbReference>
<proteinExistence type="predicted"/>
<feature type="compositionally biased region" description="Basic and acidic residues" evidence="1">
    <location>
        <begin position="49"/>
        <end position="68"/>
    </location>
</feature>
<dbReference type="EMBL" id="CP018047">
    <property type="protein sequence ID" value="AQU69927.1"/>
    <property type="molecule type" value="Genomic_DNA"/>
</dbReference>
<feature type="signal peptide" evidence="2">
    <location>
        <begin position="1"/>
        <end position="20"/>
    </location>
</feature>
<evidence type="ECO:0000256" key="1">
    <source>
        <dbReference type="SAM" id="MobiDB-lite"/>
    </source>
</evidence>
<evidence type="ECO:0000313" key="4">
    <source>
        <dbReference type="Proteomes" id="UP000189677"/>
    </source>
</evidence>
<keyword evidence="2" id="KW-0732">Signal</keyword>
<reference evidence="3 4" key="1">
    <citation type="submission" date="2016-11" db="EMBL/GenBank/DDBJ databases">
        <title>Complete genome sequence of Streptomyces niveus SCSIO 3406.</title>
        <authorList>
            <person name="Zhu Q."/>
            <person name="Cheng W."/>
            <person name="Song Y."/>
            <person name="Li Q."/>
            <person name="Ju J."/>
        </authorList>
    </citation>
    <scope>NUCLEOTIDE SEQUENCE [LARGE SCALE GENOMIC DNA]</scope>
    <source>
        <strain evidence="3 4">SCSIO 3406</strain>
    </source>
</reference>
<dbReference type="KEGG" id="snw:BBN63_30820"/>
<feature type="region of interest" description="Disordered" evidence="1">
    <location>
        <begin position="125"/>
        <end position="160"/>
    </location>
</feature>
<keyword evidence="4" id="KW-1185">Reference proteome</keyword>
<feature type="compositionally biased region" description="Low complexity" evidence="1">
    <location>
        <begin position="25"/>
        <end position="37"/>
    </location>
</feature>
<evidence type="ECO:0008006" key="5">
    <source>
        <dbReference type="Google" id="ProtNLM"/>
    </source>
</evidence>
<feature type="region of interest" description="Disordered" evidence="1">
    <location>
        <begin position="25"/>
        <end position="107"/>
    </location>
</feature>
<name>A0A1U9R0H3_STRNV</name>
<organism evidence="3 4">
    <name type="scientific">Streptomyces niveus</name>
    <name type="common">Streptomyces spheroides</name>
    <dbReference type="NCBI Taxonomy" id="193462"/>
    <lineage>
        <taxon>Bacteria</taxon>
        <taxon>Bacillati</taxon>
        <taxon>Actinomycetota</taxon>
        <taxon>Actinomycetes</taxon>
        <taxon>Kitasatosporales</taxon>
        <taxon>Streptomycetaceae</taxon>
        <taxon>Streptomyces</taxon>
    </lineage>
</organism>
<dbReference type="AlphaFoldDB" id="A0A1U9R0H3"/>